<protein>
    <recommendedName>
        <fullName evidence="5">Competence protein ComGF</fullName>
    </recommendedName>
</protein>
<dbReference type="Pfam" id="PF15980">
    <property type="entry name" value="ComGF"/>
    <property type="match status" value="1"/>
</dbReference>
<dbReference type="EMBL" id="JQAZ01000007">
    <property type="protein sequence ID" value="KRN30319.1"/>
    <property type="molecule type" value="Genomic_DNA"/>
</dbReference>
<keyword evidence="3" id="KW-1185">Reference proteome</keyword>
<comment type="caution">
    <text evidence="1">The sequence shown here is derived from an EMBL/GenBank/DDBJ whole genome shotgun (WGS) entry which is preliminary data.</text>
</comment>
<sequence>MLEVVCALFVLLLSVRTIAWEVDLFQRFQQKTAAQETANWEVAVLQLDEWLETENVRFKEIKANDHDQSVVSFLVPVKDKKGKVQQATYRLEPYEDLLRLTSHQGGHMPLLDSVSSFKATYQEPWLDLKIRSSHHQTYHEVWYVETK</sequence>
<evidence type="ECO:0000313" key="4">
    <source>
        <dbReference type="Proteomes" id="UP000051751"/>
    </source>
</evidence>
<dbReference type="STRING" id="81857.IV38_GL001929"/>
<dbReference type="Proteomes" id="UP000051645">
    <property type="component" value="Unassembled WGS sequence"/>
</dbReference>
<accession>A0A0R2FSS1</accession>
<proteinExistence type="predicted"/>
<dbReference type="PATRIC" id="fig|81857.3.peg.1954"/>
<dbReference type="InterPro" id="IPR016977">
    <property type="entry name" value="ComGF"/>
</dbReference>
<evidence type="ECO:0000313" key="2">
    <source>
        <dbReference type="EMBL" id="KRN30319.1"/>
    </source>
</evidence>
<evidence type="ECO:0000313" key="3">
    <source>
        <dbReference type="Proteomes" id="UP000051645"/>
    </source>
</evidence>
<reference evidence="3 4" key="1">
    <citation type="journal article" date="2015" name="Genome Announc.">
        <title>Expanding the biotechnology potential of lactobacilli through comparative genomics of 213 strains and associated genera.</title>
        <authorList>
            <person name="Sun Z."/>
            <person name="Harris H.M."/>
            <person name="McCann A."/>
            <person name="Guo C."/>
            <person name="Argimon S."/>
            <person name="Zhang W."/>
            <person name="Yang X."/>
            <person name="Jeffery I.B."/>
            <person name="Cooney J.C."/>
            <person name="Kagawa T.F."/>
            <person name="Liu W."/>
            <person name="Song Y."/>
            <person name="Salvetti E."/>
            <person name="Wrobel A."/>
            <person name="Rasinkangas P."/>
            <person name="Parkhill J."/>
            <person name="Rea M.C."/>
            <person name="O'Sullivan O."/>
            <person name="Ritari J."/>
            <person name="Douillard F.P."/>
            <person name="Paul Ross R."/>
            <person name="Yang R."/>
            <person name="Briner A.E."/>
            <person name="Felis G.E."/>
            <person name="de Vos W.M."/>
            <person name="Barrangou R."/>
            <person name="Klaenhammer T.R."/>
            <person name="Caufield P.W."/>
            <person name="Cui Y."/>
            <person name="Zhang H."/>
            <person name="O'Toole P.W."/>
        </authorList>
    </citation>
    <scope>NUCLEOTIDE SEQUENCE [LARGE SCALE GENOMIC DNA]</scope>
    <source>
        <strain evidence="1 4">ATCC BAA-66</strain>
        <strain evidence="2 3">DSM 13344</strain>
    </source>
</reference>
<name>A0A0R2FSS1_9LACO</name>
<gene>
    <name evidence="1" type="ORF">IV38_GL001929</name>
    <name evidence="2" type="ORF">IV40_GL001908</name>
</gene>
<evidence type="ECO:0008006" key="5">
    <source>
        <dbReference type="Google" id="ProtNLM"/>
    </source>
</evidence>
<organism evidence="1 4">
    <name type="scientific">Lactobacillus selangorensis</name>
    <dbReference type="NCBI Taxonomy" id="81857"/>
    <lineage>
        <taxon>Bacteria</taxon>
        <taxon>Bacillati</taxon>
        <taxon>Bacillota</taxon>
        <taxon>Bacilli</taxon>
        <taxon>Lactobacillales</taxon>
        <taxon>Lactobacillaceae</taxon>
        <taxon>Lactobacillus</taxon>
    </lineage>
</organism>
<dbReference type="EMBL" id="JQAT01000006">
    <property type="protein sequence ID" value="KRN27716.1"/>
    <property type="molecule type" value="Genomic_DNA"/>
</dbReference>
<dbReference type="Proteomes" id="UP000051751">
    <property type="component" value="Unassembled WGS sequence"/>
</dbReference>
<dbReference type="RefSeq" id="WP_057770806.1">
    <property type="nucleotide sequence ID" value="NZ_JQAT01000006.1"/>
</dbReference>
<evidence type="ECO:0000313" key="1">
    <source>
        <dbReference type="EMBL" id="KRN27716.1"/>
    </source>
</evidence>
<dbReference type="AlphaFoldDB" id="A0A0R2FSS1"/>